<accession>A0A812LLK8</accession>
<protein>
    <submittedName>
        <fullName evidence="2">Uncharacterized protein</fullName>
    </submittedName>
</protein>
<name>A0A812LLK8_9DINO</name>
<evidence type="ECO:0000256" key="1">
    <source>
        <dbReference type="SAM" id="MobiDB-lite"/>
    </source>
</evidence>
<evidence type="ECO:0000313" key="2">
    <source>
        <dbReference type="EMBL" id="CAE7247344.1"/>
    </source>
</evidence>
<dbReference type="OrthoDB" id="443266at2759"/>
<dbReference type="AlphaFoldDB" id="A0A812LLK8"/>
<organism evidence="2 3">
    <name type="scientific">Symbiodinium natans</name>
    <dbReference type="NCBI Taxonomy" id="878477"/>
    <lineage>
        <taxon>Eukaryota</taxon>
        <taxon>Sar</taxon>
        <taxon>Alveolata</taxon>
        <taxon>Dinophyceae</taxon>
        <taxon>Suessiales</taxon>
        <taxon>Symbiodiniaceae</taxon>
        <taxon>Symbiodinium</taxon>
    </lineage>
</organism>
<dbReference type="EMBL" id="CAJNDS010001112">
    <property type="protein sequence ID" value="CAE7247344.1"/>
    <property type="molecule type" value="Genomic_DNA"/>
</dbReference>
<comment type="caution">
    <text evidence="2">The sequence shown here is derived from an EMBL/GenBank/DDBJ whole genome shotgun (WGS) entry which is preliminary data.</text>
</comment>
<gene>
    <name evidence="2" type="ORF">SNAT2548_LOCUS11827</name>
</gene>
<evidence type="ECO:0000313" key="3">
    <source>
        <dbReference type="Proteomes" id="UP000604046"/>
    </source>
</evidence>
<dbReference type="Proteomes" id="UP000604046">
    <property type="component" value="Unassembled WGS sequence"/>
</dbReference>
<keyword evidence="3" id="KW-1185">Reference proteome</keyword>
<feature type="region of interest" description="Disordered" evidence="1">
    <location>
        <begin position="293"/>
        <end position="312"/>
    </location>
</feature>
<proteinExistence type="predicted"/>
<sequence length="312" mass="33757">MQPFWSSDFFRRPFLWSRCLQLGGRRCPSKAAAEAHSAHEWPHEDAELALHAAKDNTSACEARLKAASEAVCNTKAALSLRLKEQKDGDEGIVKVRADKELLESTRAECYEKLKSGSVVGKEAKPLLKKLELIIKQTSADASLITAAPTTLVKPPQERGGFDQIVLEQLEANFAAKLAEFEAQLAVAAPSAAERAAEVQKAEDGHQAAESKQKEVSVELCALKEAQKEAAAAVAAAKKAAADYKVEYQTATQTRDAKKAELETYVDESLATFKELKDRISAKKRRELAKAAEEAAAKAASAEAPPEAEQVEA</sequence>
<feature type="compositionally biased region" description="Low complexity" evidence="1">
    <location>
        <begin position="296"/>
        <end position="312"/>
    </location>
</feature>
<reference evidence="2" key="1">
    <citation type="submission" date="2021-02" db="EMBL/GenBank/DDBJ databases">
        <authorList>
            <person name="Dougan E. K."/>
            <person name="Rhodes N."/>
            <person name="Thang M."/>
            <person name="Chan C."/>
        </authorList>
    </citation>
    <scope>NUCLEOTIDE SEQUENCE</scope>
</reference>